<dbReference type="PANTHER" id="PTHR30204">
    <property type="entry name" value="REDOX-CYCLING DRUG-SENSING TRANSCRIPTIONAL ACTIVATOR SOXR"/>
    <property type="match status" value="1"/>
</dbReference>
<dbReference type="CDD" id="cd01104">
    <property type="entry name" value="HTH_MlrA-CarA"/>
    <property type="match status" value="1"/>
</dbReference>
<gene>
    <name evidence="5" type="ORF">BAGA_07255</name>
</gene>
<dbReference type="STRING" id="574375.AZF08_17295"/>
<dbReference type="Gene3D" id="1.10.1240.10">
    <property type="entry name" value="Methionine synthase domain"/>
    <property type="match status" value="1"/>
</dbReference>
<dbReference type="GO" id="GO:0031419">
    <property type="term" value="F:cobalamin binding"/>
    <property type="evidence" value="ECO:0007669"/>
    <property type="project" value="InterPro"/>
</dbReference>
<keyword evidence="2" id="KW-0238">DNA-binding</keyword>
<feature type="domain" description="HTH merR-type" evidence="4">
    <location>
        <begin position="7"/>
        <end position="76"/>
    </location>
</feature>
<dbReference type="InterPro" id="IPR009061">
    <property type="entry name" value="DNA-bd_dom_put_sf"/>
</dbReference>
<dbReference type="GO" id="GO:0046872">
    <property type="term" value="F:metal ion binding"/>
    <property type="evidence" value="ECO:0007669"/>
    <property type="project" value="InterPro"/>
</dbReference>
<evidence type="ECO:0000313" key="5">
    <source>
        <dbReference type="EMBL" id="KEK23749.1"/>
    </source>
</evidence>
<dbReference type="Pfam" id="PF13411">
    <property type="entry name" value="MerR_1"/>
    <property type="match status" value="1"/>
</dbReference>
<protein>
    <submittedName>
        <fullName evidence="5">MerR family transcriptional regulator</fullName>
    </submittedName>
</protein>
<dbReference type="Gene3D" id="3.40.50.280">
    <property type="entry name" value="Cobalamin-binding domain"/>
    <property type="match status" value="1"/>
</dbReference>
<dbReference type="Proteomes" id="UP000027778">
    <property type="component" value="Unassembled WGS sequence"/>
</dbReference>
<dbReference type="EMBL" id="JOTM01000013">
    <property type="protein sequence ID" value="KEK23749.1"/>
    <property type="molecule type" value="Genomic_DNA"/>
</dbReference>
<evidence type="ECO:0000256" key="1">
    <source>
        <dbReference type="ARBA" id="ARBA00023015"/>
    </source>
</evidence>
<dbReference type="SMART" id="SM00422">
    <property type="entry name" value="HTH_MERR"/>
    <property type="match status" value="1"/>
</dbReference>
<dbReference type="SUPFAM" id="SSF52242">
    <property type="entry name" value="Cobalamin (vitamin B12)-binding domain"/>
    <property type="match status" value="1"/>
</dbReference>
<dbReference type="AlphaFoldDB" id="A0A073K8W0"/>
<dbReference type="GO" id="GO:0003677">
    <property type="term" value="F:DNA binding"/>
    <property type="evidence" value="ECO:0007669"/>
    <property type="project" value="UniProtKB-KW"/>
</dbReference>
<dbReference type="Pfam" id="PF02607">
    <property type="entry name" value="B12-binding_2"/>
    <property type="match status" value="1"/>
</dbReference>
<dbReference type="RefSeq" id="WP_033675311.1">
    <property type="nucleotide sequence ID" value="NZ_JOTM01000013.1"/>
</dbReference>
<dbReference type="InterPro" id="IPR003759">
    <property type="entry name" value="Cbl-bd_cap"/>
</dbReference>
<dbReference type="InterPro" id="IPR047057">
    <property type="entry name" value="MerR_fam"/>
</dbReference>
<comment type="caution">
    <text evidence="5">The sequence shown here is derived from an EMBL/GenBank/DDBJ whole genome shotgun (WGS) entry which is preliminary data.</text>
</comment>
<dbReference type="InterPro" id="IPR000551">
    <property type="entry name" value="MerR-type_HTH_dom"/>
</dbReference>
<keyword evidence="1" id="KW-0805">Transcription regulation</keyword>
<evidence type="ECO:0000256" key="2">
    <source>
        <dbReference type="ARBA" id="ARBA00023125"/>
    </source>
</evidence>
<name>A0A073K8W0_9BACI</name>
<proteinExistence type="predicted"/>
<evidence type="ECO:0000313" key="6">
    <source>
        <dbReference type="Proteomes" id="UP000027778"/>
    </source>
</evidence>
<reference evidence="5 6" key="1">
    <citation type="submission" date="2014-06" db="EMBL/GenBank/DDBJ databases">
        <title>Draft genome sequence of Bacillus gaemokensis JCM 15801 (MCCC 1A00707).</title>
        <authorList>
            <person name="Lai Q."/>
            <person name="Liu Y."/>
            <person name="Shao Z."/>
        </authorList>
    </citation>
    <scope>NUCLEOTIDE SEQUENCE [LARGE SCALE GENOMIC DNA]</scope>
    <source>
        <strain evidence="5 6">JCM 15801</strain>
    </source>
</reference>
<evidence type="ECO:0000256" key="3">
    <source>
        <dbReference type="ARBA" id="ARBA00023163"/>
    </source>
</evidence>
<sequence length="299" mass="34530">MPTLKGKYNIKAVSNMLGIQPGTLRAWERRYHIIAPKRNDVGHRLYTEEHIKILKWLTTKVNEGFTIGQAVQLLEENRLQNHNLLEVAYNKEILLVDDILRSLLKFDEIQAYALLNEAFAIYSTEKVITHTFVQIMNQLEVMRRNNEITTVQERYIESFLCSRIGMIYHSTNAQPSSPKALSLCAPGEMSTLHLFVLTTYLRLKGYRAMYLGTGIGEEELNSVLTHLTPKYVFVSCSQERYFKSTIKLVRKLQNENPDLYIGLVGFINQFVSDAERTGLQNVFIGGTKEEWDEWIKMSE</sequence>
<dbReference type="PANTHER" id="PTHR30204:SF67">
    <property type="entry name" value="HTH-TYPE TRANSCRIPTIONAL REGULATOR MLRA-RELATED"/>
    <property type="match status" value="1"/>
</dbReference>
<keyword evidence="3" id="KW-0804">Transcription</keyword>
<organism evidence="5 6">
    <name type="scientific">Bacillus gaemokensis</name>
    <dbReference type="NCBI Taxonomy" id="574375"/>
    <lineage>
        <taxon>Bacteria</taxon>
        <taxon>Bacillati</taxon>
        <taxon>Bacillota</taxon>
        <taxon>Bacilli</taxon>
        <taxon>Bacillales</taxon>
        <taxon>Bacillaceae</taxon>
        <taxon>Bacillus</taxon>
        <taxon>Bacillus cereus group</taxon>
    </lineage>
</organism>
<dbReference type="eggNOG" id="COG0789">
    <property type="taxonomic scope" value="Bacteria"/>
</dbReference>
<dbReference type="Gene3D" id="1.10.1660.10">
    <property type="match status" value="1"/>
</dbReference>
<dbReference type="PROSITE" id="PS50937">
    <property type="entry name" value="HTH_MERR_2"/>
    <property type="match status" value="1"/>
</dbReference>
<dbReference type="InterPro" id="IPR036724">
    <property type="entry name" value="Cobalamin-bd_sf"/>
</dbReference>
<dbReference type="SUPFAM" id="SSF46955">
    <property type="entry name" value="Putative DNA-binding domain"/>
    <property type="match status" value="1"/>
</dbReference>
<dbReference type="OrthoDB" id="9800334at2"/>
<evidence type="ECO:0000259" key="4">
    <source>
        <dbReference type="PROSITE" id="PS50937"/>
    </source>
</evidence>
<accession>A0A073K8W0</accession>
<dbReference type="InterPro" id="IPR036594">
    <property type="entry name" value="Meth_synthase_dom"/>
</dbReference>
<keyword evidence="6" id="KW-1185">Reference proteome</keyword>
<dbReference type="GO" id="GO:0003700">
    <property type="term" value="F:DNA-binding transcription factor activity"/>
    <property type="evidence" value="ECO:0007669"/>
    <property type="project" value="InterPro"/>
</dbReference>